<keyword evidence="3" id="KW-0695">RNA-directed DNA polymerase</keyword>
<protein>
    <submittedName>
        <fullName evidence="3">Putative reverse transcriptase, RNA-dependent DNA polymerase, Gag-polypeptide of LTR copia-type</fullName>
    </submittedName>
</protein>
<dbReference type="AlphaFoldDB" id="A0A699JLF2"/>
<reference evidence="3" key="1">
    <citation type="journal article" date="2019" name="Sci. Rep.">
        <title>Draft genome of Tanacetum cinerariifolium, the natural source of mosquito coil.</title>
        <authorList>
            <person name="Yamashiro T."/>
            <person name="Shiraishi A."/>
            <person name="Satake H."/>
            <person name="Nakayama K."/>
        </authorList>
    </citation>
    <scope>NUCLEOTIDE SEQUENCE</scope>
</reference>
<name>A0A699JLF2_TANCI</name>
<proteinExistence type="predicted"/>
<comment type="caution">
    <text evidence="3">The sequence shown here is derived from an EMBL/GenBank/DDBJ whole genome shotgun (WGS) entry which is preliminary data.</text>
</comment>
<evidence type="ECO:0000259" key="2">
    <source>
        <dbReference type="Pfam" id="PF07727"/>
    </source>
</evidence>
<dbReference type="InterPro" id="IPR013103">
    <property type="entry name" value="RVT_2"/>
</dbReference>
<accession>A0A699JLF2</accession>
<dbReference type="GO" id="GO:0003964">
    <property type="term" value="F:RNA-directed DNA polymerase activity"/>
    <property type="evidence" value="ECO:0007669"/>
    <property type="project" value="UniProtKB-KW"/>
</dbReference>
<organism evidence="3">
    <name type="scientific">Tanacetum cinerariifolium</name>
    <name type="common">Dalmatian daisy</name>
    <name type="synonym">Chrysanthemum cinerariifolium</name>
    <dbReference type="NCBI Taxonomy" id="118510"/>
    <lineage>
        <taxon>Eukaryota</taxon>
        <taxon>Viridiplantae</taxon>
        <taxon>Streptophyta</taxon>
        <taxon>Embryophyta</taxon>
        <taxon>Tracheophyta</taxon>
        <taxon>Spermatophyta</taxon>
        <taxon>Magnoliopsida</taxon>
        <taxon>eudicotyledons</taxon>
        <taxon>Gunneridae</taxon>
        <taxon>Pentapetalae</taxon>
        <taxon>asterids</taxon>
        <taxon>campanulids</taxon>
        <taxon>Asterales</taxon>
        <taxon>Asteraceae</taxon>
        <taxon>Asteroideae</taxon>
        <taxon>Anthemideae</taxon>
        <taxon>Anthemidinae</taxon>
        <taxon>Tanacetum</taxon>
    </lineage>
</organism>
<feature type="domain" description="Reverse transcriptase Ty1/copia-type" evidence="2">
    <location>
        <begin position="122"/>
        <end position="236"/>
    </location>
</feature>
<evidence type="ECO:0000313" key="3">
    <source>
        <dbReference type="EMBL" id="GFA44263.1"/>
    </source>
</evidence>
<dbReference type="EMBL" id="BKCJ010424829">
    <property type="protein sequence ID" value="GFA44263.1"/>
    <property type="molecule type" value="Genomic_DNA"/>
</dbReference>
<dbReference type="Pfam" id="PF07727">
    <property type="entry name" value="RVT_2"/>
    <property type="match status" value="1"/>
</dbReference>
<feature type="region of interest" description="Disordered" evidence="1">
    <location>
        <begin position="43"/>
        <end position="64"/>
    </location>
</feature>
<sequence>MYVNRCVYNKSPSIKGSLDCNKDKPTKVHDDFKSTNFFLDSGEQSCFDGPPQNPSSTTTEDIGSEEENVVQHENDLFENNIPVLGPEIKEDDAISHKESEPISKRVRTQPAHLSEYVMNLPLRLIAKGCTQREGVDYHETFALVAKLVTVRTLLAVATKKGRIIHQLDVNNAFLHGGLDEEVYMKIPKGFAKEGETRVCRHRKSLYGLKQASRNWSVCIESLTKSFGSCKTGLKNGLGALLQDDPEQEAEYKAMAFTVSEILWVRWLLKDMQVQLTTPTSLFYDNQAARHIANNLVYHERTKHVEMNCFFVRERVKSRVIETKPIESKLQLADLLTKGLC</sequence>
<dbReference type="PANTHER" id="PTHR11439:SF498">
    <property type="entry name" value="DNAK FAMILY PROTEIN"/>
    <property type="match status" value="1"/>
</dbReference>
<keyword evidence="3" id="KW-0548">Nucleotidyltransferase</keyword>
<dbReference type="InterPro" id="IPR043502">
    <property type="entry name" value="DNA/RNA_pol_sf"/>
</dbReference>
<dbReference type="SUPFAM" id="SSF56672">
    <property type="entry name" value="DNA/RNA polymerases"/>
    <property type="match status" value="1"/>
</dbReference>
<evidence type="ECO:0000256" key="1">
    <source>
        <dbReference type="SAM" id="MobiDB-lite"/>
    </source>
</evidence>
<dbReference type="PANTHER" id="PTHR11439">
    <property type="entry name" value="GAG-POL-RELATED RETROTRANSPOSON"/>
    <property type="match status" value="1"/>
</dbReference>
<dbReference type="CDD" id="cd09272">
    <property type="entry name" value="RNase_HI_RT_Ty1"/>
    <property type="match status" value="1"/>
</dbReference>
<gene>
    <name evidence="3" type="ORF">Tci_616235</name>
</gene>
<keyword evidence="3" id="KW-0808">Transferase</keyword>